<dbReference type="Proteomes" id="UP000092993">
    <property type="component" value="Unassembled WGS sequence"/>
</dbReference>
<evidence type="ECO:0000313" key="3">
    <source>
        <dbReference type="Proteomes" id="UP000092993"/>
    </source>
</evidence>
<feature type="compositionally biased region" description="Basic and acidic residues" evidence="1">
    <location>
        <begin position="54"/>
        <end position="63"/>
    </location>
</feature>
<protein>
    <submittedName>
        <fullName evidence="2">Uncharacterized protein</fullName>
    </submittedName>
</protein>
<dbReference type="AlphaFoldDB" id="A0A1C7M6F3"/>
<feature type="compositionally biased region" description="Polar residues" evidence="1">
    <location>
        <begin position="30"/>
        <end position="48"/>
    </location>
</feature>
<evidence type="ECO:0000256" key="1">
    <source>
        <dbReference type="SAM" id="MobiDB-lite"/>
    </source>
</evidence>
<dbReference type="EMBL" id="LUGG01000009">
    <property type="protein sequence ID" value="OBZ72077.1"/>
    <property type="molecule type" value="Genomic_DNA"/>
</dbReference>
<keyword evidence="3" id="KW-1185">Reference proteome</keyword>
<gene>
    <name evidence="2" type="ORF">A0H81_07848</name>
</gene>
<feature type="region of interest" description="Disordered" evidence="1">
    <location>
        <begin position="1"/>
        <end position="63"/>
    </location>
</feature>
<organism evidence="2 3">
    <name type="scientific">Grifola frondosa</name>
    <name type="common">Maitake</name>
    <name type="synonym">Polyporus frondosus</name>
    <dbReference type="NCBI Taxonomy" id="5627"/>
    <lineage>
        <taxon>Eukaryota</taxon>
        <taxon>Fungi</taxon>
        <taxon>Dikarya</taxon>
        <taxon>Basidiomycota</taxon>
        <taxon>Agaricomycotina</taxon>
        <taxon>Agaricomycetes</taxon>
        <taxon>Polyporales</taxon>
        <taxon>Grifolaceae</taxon>
        <taxon>Grifola</taxon>
    </lineage>
</organism>
<proteinExistence type="predicted"/>
<comment type="caution">
    <text evidence="2">The sequence shown here is derived from an EMBL/GenBank/DDBJ whole genome shotgun (WGS) entry which is preliminary data.</text>
</comment>
<accession>A0A1C7M6F3</accession>
<sequence>MEQGTDIQGGYTDGSTLTSPFVQEAVLQSMEGSTEKSPSISQLSNDVTPNPDVEGSRDDEHSR</sequence>
<reference evidence="2 3" key="1">
    <citation type="submission" date="2016-03" db="EMBL/GenBank/DDBJ databases">
        <title>Whole genome sequencing of Grifola frondosa 9006-11.</title>
        <authorList>
            <person name="Min B."/>
            <person name="Park H."/>
            <person name="Kim J.-G."/>
            <person name="Cho H."/>
            <person name="Oh Y.-L."/>
            <person name="Kong W.-S."/>
            <person name="Choi I.-G."/>
        </authorList>
    </citation>
    <scope>NUCLEOTIDE SEQUENCE [LARGE SCALE GENOMIC DNA]</scope>
    <source>
        <strain evidence="2 3">9006-11</strain>
    </source>
</reference>
<evidence type="ECO:0000313" key="2">
    <source>
        <dbReference type="EMBL" id="OBZ72077.1"/>
    </source>
</evidence>
<name>A0A1C7M6F3_GRIFR</name>